<dbReference type="Proteomes" id="UP000655044">
    <property type="component" value="Unassembled WGS sequence"/>
</dbReference>
<gene>
    <name evidence="1" type="ORF">Pro02_50650</name>
</gene>
<accession>A0A8J3WFA5</accession>
<reference evidence="1" key="1">
    <citation type="submission" date="2021-01" db="EMBL/GenBank/DDBJ databases">
        <title>Whole genome shotgun sequence of Planobispora rosea NBRC 15558.</title>
        <authorList>
            <person name="Komaki H."/>
            <person name="Tamura T."/>
        </authorList>
    </citation>
    <scope>NUCLEOTIDE SEQUENCE</scope>
    <source>
        <strain evidence="1">NBRC 15558</strain>
    </source>
</reference>
<keyword evidence="2" id="KW-1185">Reference proteome</keyword>
<name>A0A8J3WFA5_PLARO</name>
<sequence>MNCGKDAEHDDWPTPVGWHVQNTTTKKHDRPHCESATGAVVCICTITAADLWRRDR</sequence>
<proteinExistence type="predicted"/>
<evidence type="ECO:0000313" key="1">
    <source>
        <dbReference type="EMBL" id="GIH86657.1"/>
    </source>
</evidence>
<dbReference type="AlphaFoldDB" id="A0A8J3WFA5"/>
<organism evidence="1 2">
    <name type="scientific">Planobispora rosea</name>
    <dbReference type="NCBI Taxonomy" id="35762"/>
    <lineage>
        <taxon>Bacteria</taxon>
        <taxon>Bacillati</taxon>
        <taxon>Actinomycetota</taxon>
        <taxon>Actinomycetes</taxon>
        <taxon>Streptosporangiales</taxon>
        <taxon>Streptosporangiaceae</taxon>
        <taxon>Planobispora</taxon>
    </lineage>
</organism>
<protein>
    <submittedName>
        <fullName evidence="1">Uncharacterized protein</fullName>
    </submittedName>
</protein>
<dbReference type="EMBL" id="BOOI01000048">
    <property type="protein sequence ID" value="GIH86657.1"/>
    <property type="molecule type" value="Genomic_DNA"/>
</dbReference>
<comment type="caution">
    <text evidence="1">The sequence shown here is derived from an EMBL/GenBank/DDBJ whole genome shotgun (WGS) entry which is preliminary data.</text>
</comment>
<evidence type="ECO:0000313" key="2">
    <source>
        <dbReference type="Proteomes" id="UP000655044"/>
    </source>
</evidence>